<dbReference type="AlphaFoldDB" id="K0YJV5"/>
<dbReference type="RefSeq" id="WP_009139450.1">
    <property type="nucleotide sequence ID" value="NZ_JH815198.1"/>
</dbReference>
<feature type="region of interest" description="Disordered" evidence="1">
    <location>
        <begin position="1"/>
        <end position="45"/>
    </location>
</feature>
<keyword evidence="2" id="KW-0472">Membrane</keyword>
<accession>K0YJV5</accession>
<dbReference type="HOGENOM" id="CLU_066743_2_1_11"/>
<dbReference type="PATRIC" id="fig|742818.3.peg.1315"/>
<comment type="caution">
    <text evidence="3">The sequence shown here is derived from an EMBL/GenBank/DDBJ whole genome shotgun (WGS) entry which is preliminary data.</text>
</comment>
<evidence type="ECO:0000256" key="1">
    <source>
        <dbReference type="SAM" id="MobiDB-lite"/>
    </source>
</evidence>
<evidence type="ECO:0000313" key="3">
    <source>
        <dbReference type="EMBL" id="EJZ83731.1"/>
    </source>
</evidence>
<dbReference type="InterPro" id="IPR005134">
    <property type="entry name" value="UPF0114"/>
</dbReference>
<evidence type="ECO:0000313" key="4">
    <source>
        <dbReference type="Proteomes" id="UP000006069"/>
    </source>
</evidence>
<dbReference type="Proteomes" id="UP000006069">
    <property type="component" value="Unassembled WGS sequence"/>
</dbReference>
<proteinExistence type="predicted"/>
<evidence type="ECO:0000256" key="2">
    <source>
        <dbReference type="SAM" id="Phobius"/>
    </source>
</evidence>
<dbReference type="Pfam" id="PF03350">
    <property type="entry name" value="UPF0114"/>
    <property type="match status" value="1"/>
</dbReference>
<dbReference type="PANTHER" id="PTHR31721:SF4">
    <property type="entry name" value="OS06G0710300 PROTEIN"/>
    <property type="match status" value="1"/>
</dbReference>
<keyword evidence="4" id="KW-1185">Reference proteome</keyword>
<protein>
    <recommendedName>
        <fullName evidence="5">YqhA family protein</fullName>
    </recommendedName>
</protein>
<keyword evidence="2" id="KW-1133">Transmembrane helix</keyword>
<feature type="transmembrane region" description="Helical" evidence="2">
    <location>
        <begin position="106"/>
        <end position="128"/>
    </location>
</feature>
<feature type="transmembrane region" description="Helical" evidence="2">
    <location>
        <begin position="57"/>
        <end position="86"/>
    </location>
</feature>
<gene>
    <name evidence="3" type="ORF">HMPREF9451_01252</name>
</gene>
<organism evidence="3 4">
    <name type="scientific">Slackia piriformis YIT 12062</name>
    <dbReference type="NCBI Taxonomy" id="742818"/>
    <lineage>
        <taxon>Bacteria</taxon>
        <taxon>Bacillati</taxon>
        <taxon>Actinomycetota</taxon>
        <taxon>Coriobacteriia</taxon>
        <taxon>Eggerthellales</taxon>
        <taxon>Eggerthellaceae</taxon>
        <taxon>Slackia</taxon>
    </lineage>
</organism>
<feature type="compositionally biased region" description="Basic and acidic residues" evidence="1">
    <location>
        <begin position="10"/>
        <end position="33"/>
    </location>
</feature>
<feature type="transmembrane region" description="Helical" evidence="2">
    <location>
        <begin position="149"/>
        <end position="168"/>
    </location>
</feature>
<keyword evidence="2" id="KW-0812">Transmembrane</keyword>
<feature type="transmembrane region" description="Helical" evidence="2">
    <location>
        <begin position="174"/>
        <end position="192"/>
    </location>
</feature>
<name>K0YJV5_9ACTN</name>
<dbReference type="PANTHER" id="PTHR31721">
    <property type="entry name" value="OS06G0710300 PROTEIN"/>
    <property type="match status" value="1"/>
</dbReference>
<reference evidence="3 4" key="1">
    <citation type="submission" date="2012-08" db="EMBL/GenBank/DDBJ databases">
        <title>The Genome Sequence of Slackia piriformis YIT 12062.</title>
        <authorList>
            <consortium name="The Broad Institute Genome Sequencing Platform"/>
            <person name="Earl A."/>
            <person name="Ward D."/>
            <person name="Feldgarden M."/>
            <person name="Gevers D."/>
            <person name="Morotomi M."/>
            <person name="Walker B."/>
            <person name="Young S.K."/>
            <person name="Zeng Q."/>
            <person name="Gargeya S."/>
            <person name="Fitzgerald M."/>
            <person name="Haas B."/>
            <person name="Abouelleil A."/>
            <person name="Alvarado L."/>
            <person name="Arachchi H.M."/>
            <person name="Berlin A.M."/>
            <person name="Chapman S.B."/>
            <person name="Goldberg J."/>
            <person name="Griggs A."/>
            <person name="Gujja S."/>
            <person name="Hansen M."/>
            <person name="Howarth C."/>
            <person name="Imamovic A."/>
            <person name="Larimer J."/>
            <person name="McCowen C."/>
            <person name="Montmayeur A."/>
            <person name="Murphy C."/>
            <person name="Neiman D."/>
            <person name="Pearson M."/>
            <person name="Priest M."/>
            <person name="Roberts A."/>
            <person name="Saif S."/>
            <person name="Shea T."/>
            <person name="Sisk P."/>
            <person name="Sykes S."/>
            <person name="Wortman J."/>
            <person name="Nusbaum C."/>
            <person name="Birren B."/>
        </authorList>
    </citation>
    <scope>NUCLEOTIDE SEQUENCE [LARGE SCALE GENOMIC DNA]</scope>
    <source>
        <strain evidence="3 4">YIT 12062</strain>
    </source>
</reference>
<dbReference type="eggNOG" id="COG2862">
    <property type="taxonomic scope" value="Bacteria"/>
</dbReference>
<evidence type="ECO:0008006" key="5">
    <source>
        <dbReference type="Google" id="ProtNLM"/>
    </source>
</evidence>
<dbReference type="EMBL" id="ADMD01000007">
    <property type="protein sequence ID" value="EJZ83731.1"/>
    <property type="molecule type" value="Genomic_DNA"/>
</dbReference>
<dbReference type="InParanoid" id="K0YJV5"/>
<sequence>MTENAPLLRAAEDSHDEEFKSGSELSDKKKTSLEEDDCQQESRGRRRERKLVGYSRFMAVVPSVGLFVSSIALTIATLISTVVVTVEAATGHLSMQDMLVEYIEYADFYLLAVVLYIMSVGLYSLFIDDGIDMPSWLQIHNLDDLKEKLVGVIVVVMGVYFLGLLIHGAQPVDLLLKGIGICAVIFALAYFVRHVMFAHKK</sequence>
<dbReference type="OrthoDB" id="511404at2"/>